<dbReference type="CDD" id="cd02440">
    <property type="entry name" value="AdoMet_MTases"/>
    <property type="match status" value="1"/>
</dbReference>
<sequence>MVDTNRYGPLAARVYHLDKPIGRSFGDIEYYAERLAECPGPVLEPAVGNGRVLIPLLERGLDVRGVDTSAEMLAHCREACATRGLSAPLERQGFEDFSSALAFAAIIVPAGSFQLITDPGRARAVLRRFRAALRPGGRLILDLEPLSALTAPPGAARHWRDGADLLTLTEQRVETDPVRQTTCSQLRYELWRDGALVATEIDLFALRFWGILEFELALREAGFEAVEVAVDYRRGAAPSAQAGMFTFEAR</sequence>
<name>A0A4R4AKS5_MARGR</name>
<dbReference type="InterPro" id="IPR041698">
    <property type="entry name" value="Methyltransf_25"/>
</dbReference>
<evidence type="ECO:0000313" key="2">
    <source>
        <dbReference type="EMBL" id="TCW40022.1"/>
    </source>
</evidence>
<dbReference type="InterPro" id="IPR029063">
    <property type="entry name" value="SAM-dependent_MTases_sf"/>
</dbReference>
<dbReference type="RefSeq" id="WP_123139322.1">
    <property type="nucleotide sequence ID" value="NZ_JAKEDQ010000003.1"/>
</dbReference>
<keyword evidence="2" id="KW-0489">Methyltransferase</keyword>
<dbReference type="GO" id="GO:0008168">
    <property type="term" value="F:methyltransferase activity"/>
    <property type="evidence" value="ECO:0007669"/>
    <property type="project" value="UniProtKB-KW"/>
</dbReference>
<dbReference type="EMBL" id="SMDC01000001">
    <property type="protein sequence ID" value="TCW40022.1"/>
    <property type="molecule type" value="Genomic_DNA"/>
</dbReference>
<feature type="domain" description="Methyltransferase" evidence="1">
    <location>
        <begin position="42"/>
        <end position="137"/>
    </location>
</feature>
<keyword evidence="2" id="KW-0808">Transferase</keyword>
<accession>A0A4R4AKS5</accession>
<proteinExistence type="predicted"/>
<dbReference type="AlphaFoldDB" id="A0A4R4AKS5"/>
<comment type="caution">
    <text evidence="2">The sequence shown here is derived from an EMBL/GenBank/DDBJ whole genome shotgun (WGS) entry which is preliminary data.</text>
</comment>
<gene>
    <name evidence="2" type="ORF">EDC29_101439</name>
</gene>
<dbReference type="Gene3D" id="2.20.130.10">
    <property type="entry name" value="CAC2371-like domains"/>
    <property type="match status" value="1"/>
</dbReference>
<dbReference type="GO" id="GO:0032259">
    <property type="term" value="P:methylation"/>
    <property type="evidence" value="ECO:0007669"/>
    <property type="project" value="UniProtKB-KW"/>
</dbReference>
<protein>
    <submittedName>
        <fullName evidence="2">Methyltransferase family protein</fullName>
    </submittedName>
</protein>
<dbReference type="Proteomes" id="UP000295247">
    <property type="component" value="Unassembled WGS sequence"/>
</dbReference>
<organism evidence="2 3">
    <name type="scientific">Marichromatium gracile</name>
    <name type="common">Chromatium gracile</name>
    <dbReference type="NCBI Taxonomy" id="1048"/>
    <lineage>
        <taxon>Bacteria</taxon>
        <taxon>Pseudomonadati</taxon>
        <taxon>Pseudomonadota</taxon>
        <taxon>Gammaproteobacteria</taxon>
        <taxon>Chromatiales</taxon>
        <taxon>Chromatiaceae</taxon>
        <taxon>Marichromatium</taxon>
    </lineage>
</organism>
<evidence type="ECO:0000313" key="3">
    <source>
        <dbReference type="Proteomes" id="UP000295247"/>
    </source>
</evidence>
<dbReference type="Pfam" id="PF13649">
    <property type="entry name" value="Methyltransf_25"/>
    <property type="match status" value="1"/>
</dbReference>
<evidence type="ECO:0000259" key="1">
    <source>
        <dbReference type="Pfam" id="PF13649"/>
    </source>
</evidence>
<dbReference type="Gene3D" id="3.40.50.150">
    <property type="entry name" value="Vaccinia Virus protein VP39"/>
    <property type="match status" value="1"/>
</dbReference>
<reference evidence="2 3" key="1">
    <citation type="submission" date="2019-03" db="EMBL/GenBank/DDBJ databases">
        <title>Genomic Encyclopedia of Type Strains, Phase IV (KMG-IV): sequencing the most valuable type-strain genomes for metagenomic binning, comparative biology and taxonomic classification.</title>
        <authorList>
            <person name="Goeker M."/>
        </authorList>
    </citation>
    <scope>NUCLEOTIDE SEQUENCE [LARGE SCALE GENOMIC DNA]</scope>
    <source>
        <strain evidence="2 3">DSM 203</strain>
    </source>
</reference>
<dbReference type="SUPFAM" id="SSF53335">
    <property type="entry name" value="S-adenosyl-L-methionine-dependent methyltransferases"/>
    <property type="match status" value="1"/>
</dbReference>